<gene>
    <name evidence="3" type="ORF">PISMIDRAFT_112540</name>
</gene>
<evidence type="ECO:0000313" key="4">
    <source>
        <dbReference type="Proteomes" id="UP000054018"/>
    </source>
</evidence>
<feature type="compositionally biased region" description="Low complexity" evidence="1">
    <location>
        <begin position="118"/>
        <end position="133"/>
    </location>
</feature>
<reference evidence="4" key="2">
    <citation type="submission" date="2015-01" db="EMBL/GenBank/DDBJ databases">
        <title>Evolutionary Origins and Diversification of the Mycorrhizal Mutualists.</title>
        <authorList>
            <consortium name="DOE Joint Genome Institute"/>
            <consortium name="Mycorrhizal Genomics Consortium"/>
            <person name="Kohler A."/>
            <person name="Kuo A."/>
            <person name="Nagy L.G."/>
            <person name="Floudas D."/>
            <person name="Copeland A."/>
            <person name="Barry K.W."/>
            <person name="Cichocki N."/>
            <person name="Veneault-Fourrey C."/>
            <person name="LaButti K."/>
            <person name="Lindquist E.A."/>
            <person name="Lipzen A."/>
            <person name="Lundell T."/>
            <person name="Morin E."/>
            <person name="Murat C."/>
            <person name="Riley R."/>
            <person name="Ohm R."/>
            <person name="Sun H."/>
            <person name="Tunlid A."/>
            <person name="Henrissat B."/>
            <person name="Grigoriev I.V."/>
            <person name="Hibbett D.S."/>
            <person name="Martin F."/>
        </authorList>
    </citation>
    <scope>NUCLEOTIDE SEQUENCE [LARGE SCALE GENOMIC DNA]</scope>
    <source>
        <strain evidence="4">441</strain>
    </source>
</reference>
<dbReference type="SMART" id="SM00066">
    <property type="entry name" value="GAL4"/>
    <property type="match status" value="1"/>
</dbReference>
<dbReference type="OrthoDB" id="2682444at2759"/>
<keyword evidence="4" id="KW-1185">Reference proteome</keyword>
<accession>A0A0C9YSG6</accession>
<dbReference type="Pfam" id="PF00172">
    <property type="entry name" value="Zn_clus"/>
    <property type="match status" value="1"/>
</dbReference>
<evidence type="ECO:0000259" key="2">
    <source>
        <dbReference type="PROSITE" id="PS50048"/>
    </source>
</evidence>
<dbReference type="PROSITE" id="PS50048">
    <property type="entry name" value="ZN2_CY6_FUNGAL_2"/>
    <property type="match status" value="1"/>
</dbReference>
<dbReference type="EMBL" id="KN833844">
    <property type="protein sequence ID" value="KIK16894.1"/>
    <property type="molecule type" value="Genomic_DNA"/>
</dbReference>
<dbReference type="InterPro" id="IPR001138">
    <property type="entry name" value="Zn2Cys6_DnaBD"/>
</dbReference>
<dbReference type="STRING" id="765257.A0A0C9YSG6"/>
<name>A0A0C9YSG6_9AGAM</name>
<sequence length="178" mass="19246">MPPTPKSPQGKRPGAPKAKGAVRAKSGCYTCRIRRKKCDEKMNADGSCGTCVRLRLQCLGFGAKRPDWLRDSRNVVDLREKIKSFLASQGMIKGHSGSGPRSSEQEPQILHLSNEYASPSTTPQTPTLSISSSNEDRIPSAYPPFRGPPDSDCKIPSLTPPSSSVSNSTTRSRLTCNA</sequence>
<reference evidence="3 4" key="1">
    <citation type="submission" date="2014-04" db="EMBL/GenBank/DDBJ databases">
        <authorList>
            <consortium name="DOE Joint Genome Institute"/>
            <person name="Kuo A."/>
            <person name="Kohler A."/>
            <person name="Costa M.D."/>
            <person name="Nagy L.G."/>
            <person name="Floudas D."/>
            <person name="Copeland A."/>
            <person name="Barry K.W."/>
            <person name="Cichocki N."/>
            <person name="Veneault-Fourrey C."/>
            <person name="LaButti K."/>
            <person name="Lindquist E.A."/>
            <person name="Lipzen A."/>
            <person name="Lundell T."/>
            <person name="Morin E."/>
            <person name="Murat C."/>
            <person name="Sun H."/>
            <person name="Tunlid A."/>
            <person name="Henrissat B."/>
            <person name="Grigoriev I.V."/>
            <person name="Hibbett D.S."/>
            <person name="Martin F."/>
            <person name="Nordberg H.P."/>
            <person name="Cantor M.N."/>
            <person name="Hua S.X."/>
        </authorList>
    </citation>
    <scope>NUCLEOTIDE SEQUENCE [LARGE SCALE GENOMIC DNA]</scope>
    <source>
        <strain evidence="3 4">441</strain>
    </source>
</reference>
<dbReference type="SUPFAM" id="SSF57701">
    <property type="entry name" value="Zn2/Cys6 DNA-binding domain"/>
    <property type="match status" value="1"/>
</dbReference>
<feature type="domain" description="Zn(2)-C6 fungal-type" evidence="2">
    <location>
        <begin position="27"/>
        <end position="58"/>
    </location>
</feature>
<feature type="compositionally biased region" description="Low complexity" evidence="1">
    <location>
        <begin position="156"/>
        <end position="178"/>
    </location>
</feature>
<evidence type="ECO:0000313" key="3">
    <source>
        <dbReference type="EMBL" id="KIK16894.1"/>
    </source>
</evidence>
<protein>
    <recommendedName>
        <fullName evidence="2">Zn(2)-C6 fungal-type domain-containing protein</fullName>
    </recommendedName>
</protein>
<dbReference type="Proteomes" id="UP000054018">
    <property type="component" value="Unassembled WGS sequence"/>
</dbReference>
<dbReference type="AlphaFoldDB" id="A0A0C9YSG6"/>
<dbReference type="HOGENOM" id="CLU_1511182_0_0_1"/>
<dbReference type="Gene3D" id="4.10.240.10">
    <property type="entry name" value="Zn(2)-C6 fungal-type DNA-binding domain"/>
    <property type="match status" value="1"/>
</dbReference>
<proteinExistence type="predicted"/>
<feature type="region of interest" description="Disordered" evidence="1">
    <location>
        <begin position="86"/>
        <end position="178"/>
    </location>
</feature>
<organism evidence="3 4">
    <name type="scientific">Pisolithus microcarpus 441</name>
    <dbReference type="NCBI Taxonomy" id="765257"/>
    <lineage>
        <taxon>Eukaryota</taxon>
        <taxon>Fungi</taxon>
        <taxon>Dikarya</taxon>
        <taxon>Basidiomycota</taxon>
        <taxon>Agaricomycotina</taxon>
        <taxon>Agaricomycetes</taxon>
        <taxon>Agaricomycetidae</taxon>
        <taxon>Boletales</taxon>
        <taxon>Sclerodermatineae</taxon>
        <taxon>Pisolithaceae</taxon>
        <taxon>Pisolithus</taxon>
    </lineage>
</organism>
<dbReference type="PROSITE" id="PS00463">
    <property type="entry name" value="ZN2_CY6_FUNGAL_1"/>
    <property type="match status" value="1"/>
</dbReference>
<dbReference type="InterPro" id="IPR036864">
    <property type="entry name" value="Zn2-C6_fun-type_DNA-bd_sf"/>
</dbReference>
<dbReference type="GO" id="GO:0000981">
    <property type="term" value="F:DNA-binding transcription factor activity, RNA polymerase II-specific"/>
    <property type="evidence" value="ECO:0007669"/>
    <property type="project" value="InterPro"/>
</dbReference>
<feature type="region of interest" description="Disordered" evidence="1">
    <location>
        <begin position="1"/>
        <end position="24"/>
    </location>
</feature>
<dbReference type="GO" id="GO:0008270">
    <property type="term" value="F:zinc ion binding"/>
    <property type="evidence" value="ECO:0007669"/>
    <property type="project" value="InterPro"/>
</dbReference>
<evidence type="ECO:0000256" key="1">
    <source>
        <dbReference type="SAM" id="MobiDB-lite"/>
    </source>
</evidence>
<dbReference type="CDD" id="cd00067">
    <property type="entry name" value="GAL4"/>
    <property type="match status" value="1"/>
</dbReference>